<evidence type="ECO:0000256" key="8">
    <source>
        <dbReference type="SAM" id="Phobius"/>
    </source>
</evidence>
<dbReference type="GO" id="GO:0005886">
    <property type="term" value="C:plasma membrane"/>
    <property type="evidence" value="ECO:0007669"/>
    <property type="project" value="UniProtKB-SubCell"/>
</dbReference>
<keyword evidence="5 8" id="KW-0812">Transmembrane</keyword>
<evidence type="ECO:0000313" key="11">
    <source>
        <dbReference type="Proteomes" id="UP000191901"/>
    </source>
</evidence>
<evidence type="ECO:0000313" key="10">
    <source>
        <dbReference type="EMBL" id="ASC70328.1"/>
    </source>
</evidence>
<comment type="subcellular location">
    <subcellularLocation>
        <location evidence="1">Cell inner membrane</location>
        <topology evidence="1">Single-pass membrane protein</topology>
    </subcellularLocation>
</comment>
<dbReference type="PROSITE" id="PS00409">
    <property type="entry name" value="PROKAR_NTER_METHYL"/>
    <property type="match status" value="1"/>
</dbReference>
<dbReference type="Proteomes" id="UP000191901">
    <property type="component" value="Chromosome"/>
</dbReference>
<evidence type="ECO:0000256" key="3">
    <source>
        <dbReference type="ARBA" id="ARBA00022481"/>
    </source>
</evidence>
<keyword evidence="4" id="KW-0997">Cell inner membrane</keyword>
<feature type="transmembrane region" description="Helical" evidence="8">
    <location>
        <begin position="22"/>
        <end position="43"/>
    </location>
</feature>
<evidence type="ECO:0000256" key="5">
    <source>
        <dbReference type="ARBA" id="ARBA00022692"/>
    </source>
</evidence>
<dbReference type="InterPro" id="IPR045584">
    <property type="entry name" value="Pilin-like"/>
</dbReference>
<dbReference type="NCBIfam" id="TIGR02532">
    <property type="entry name" value="IV_pilin_GFxxxE"/>
    <property type="match status" value="1"/>
</dbReference>
<keyword evidence="6 8" id="KW-1133">Transmembrane helix</keyword>
<dbReference type="RefSeq" id="WP_080810474.1">
    <property type="nucleotide sequence ID" value="NZ_CP021983.2"/>
</dbReference>
<dbReference type="Pfam" id="PF12019">
    <property type="entry name" value="GspH"/>
    <property type="match status" value="1"/>
</dbReference>
<proteinExistence type="predicted"/>
<accession>A0A1Z3HJ51</accession>
<evidence type="ECO:0000256" key="4">
    <source>
        <dbReference type="ARBA" id="ARBA00022519"/>
    </source>
</evidence>
<dbReference type="EMBL" id="CP021983">
    <property type="protein sequence ID" value="ASC70328.1"/>
    <property type="molecule type" value="Genomic_DNA"/>
</dbReference>
<name>A0A1Z3HJ51_9CYAN</name>
<keyword evidence="3" id="KW-0488">Methylation</keyword>
<dbReference type="OrthoDB" id="468456at2"/>
<dbReference type="GO" id="GO:0015627">
    <property type="term" value="C:type II protein secretion system complex"/>
    <property type="evidence" value="ECO:0007669"/>
    <property type="project" value="InterPro"/>
</dbReference>
<feature type="domain" description="General secretion pathway GspH" evidence="9">
    <location>
        <begin position="54"/>
        <end position="154"/>
    </location>
</feature>
<dbReference type="SUPFAM" id="SSF54523">
    <property type="entry name" value="Pili subunits"/>
    <property type="match status" value="1"/>
</dbReference>
<dbReference type="Gene3D" id="3.30.700.10">
    <property type="entry name" value="Glycoprotein, Type 4 Pilin"/>
    <property type="match status" value="1"/>
</dbReference>
<evidence type="ECO:0000256" key="2">
    <source>
        <dbReference type="ARBA" id="ARBA00022475"/>
    </source>
</evidence>
<evidence type="ECO:0000259" key="9">
    <source>
        <dbReference type="Pfam" id="PF12019"/>
    </source>
</evidence>
<reference evidence="10 11" key="1">
    <citation type="journal article" date="2016" name="Biochim. Biophys. Acta">
        <title>Characterization of red-shifted phycobilisomes isolated from the chlorophyll f-containing cyanobacterium Halomicronema hongdechloris.</title>
        <authorList>
            <person name="Li Y."/>
            <person name="Lin Y."/>
            <person name="Garvey C.J."/>
            <person name="Birch D."/>
            <person name="Corkery R.W."/>
            <person name="Loughlin P.C."/>
            <person name="Scheer H."/>
            <person name="Willows R.D."/>
            <person name="Chen M."/>
        </authorList>
    </citation>
    <scope>NUCLEOTIDE SEQUENCE [LARGE SCALE GENOMIC DNA]</scope>
    <source>
        <strain evidence="10 11">C2206</strain>
    </source>
</reference>
<dbReference type="InterPro" id="IPR022346">
    <property type="entry name" value="T2SS_GspH"/>
</dbReference>
<dbReference type="KEGG" id="hhg:XM38_012660"/>
<evidence type="ECO:0000256" key="6">
    <source>
        <dbReference type="ARBA" id="ARBA00022989"/>
    </source>
</evidence>
<dbReference type="GO" id="GO:0015628">
    <property type="term" value="P:protein secretion by the type II secretion system"/>
    <property type="evidence" value="ECO:0007669"/>
    <property type="project" value="InterPro"/>
</dbReference>
<organism evidence="10 11">
    <name type="scientific">Halomicronema hongdechloris C2206</name>
    <dbReference type="NCBI Taxonomy" id="1641165"/>
    <lineage>
        <taxon>Bacteria</taxon>
        <taxon>Bacillati</taxon>
        <taxon>Cyanobacteriota</taxon>
        <taxon>Cyanophyceae</taxon>
        <taxon>Nodosilineales</taxon>
        <taxon>Nodosilineaceae</taxon>
        <taxon>Halomicronema</taxon>
    </lineage>
</organism>
<keyword evidence="7 8" id="KW-0472">Membrane</keyword>
<protein>
    <recommendedName>
        <fullName evidence="9">General secretion pathway GspH domain-containing protein</fullName>
    </recommendedName>
</protein>
<sequence>MKRCLQHLKSPSHAGFTLLEGLVVLIIVAILAGIAAPGWLAFLNRQRMNTVRSDLVDVLKQAQTTARQQRRNVTVSIVDPAVPSVSDGTTQILGGGNFPEGTIQLSAYINEDTNPATSVTFDYQGRPEDEASVPFVFSISPTGVPAQRCVIVANLLGSLKTTEGDNCNNPSVTP</sequence>
<gene>
    <name evidence="10" type="ORF">XM38_012660</name>
</gene>
<dbReference type="InterPro" id="IPR012902">
    <property type="entry name" value="N_methyl_site"/>
</dbReference>
<dbReference type="Pfam" id="PF07963">
    <property type="entry name" value="N_methyl"/>
    <property type="match status" value="1"/>
</dbReference>
<keyword evidence="11" id="KW-1185">Reference proteome</keyword>
<keyword evidence="2" id="KW-1003">Cell membrane</keyword>
<dbReference type="AlphaFoldDB" id="A0A1Z3HJ51"/>
<evidence type="ECO:0000256" key="1">
    <source>
        <dbReference type="ARBA" id="ARBA00004377"/>
    </source>
</evidence>
<evidence type="ECO:0000256" key="7">
    <source>
        <dbReference type="ARBA" id="ARBA00023136"/>
    </source>
</evidence>